<dbReference type="STRING" id="3218.A0A2K1KNL3"/>
<dbReference type="AlphaFoldDB" id="A0A2K1KNL3"/>
<keyword evidence="4 5" id="KW-0472">Membrane</keyword>
<gene>
    <name evidence="8" type="primary">LOC112280938</name>
    <name evidence="7" type="ORF">PHYPA_006248</name>
</gene>
<name>A0A2K1KNL3_PHYPA</name>
<dbReference type="FunCoup" id="A0A2K1KNL3">
    <property type="interactions" value="492"/>
</dbReference>
<reference evidence="7 9" key="1">
    <citation type="journal article" date="2008" name="Science">
        <title>The Physcomitrella genome reveals evolutionary insights into the conquest of land by plants.</title>
        <authorList>
            <person name="Rensing S."/>
            <person name="Lang D."/>
            <person name="Zimmer A."/>
            <person name="Terry A."/>
            <person name="Salamov A."/>
            <person name="Shapiro H."/>
            <person name="Nishiyama T."/>
            <person name="Perroud P.-F."/>
            <person name="Lindquist E."/>
            <person name="Kamisugi Y."/>
            <person name="Tanahashi T."/>
            <person name="Sakakibara K."/>
            <person name="Fujita T."/>
            <person name="Oishi K."/>
            <person name="Shin-I T."/>
            <person name="Kuroki Y."/>
            <person name="Toyoda A."/>
            <person name="Suzuki Y."/>
            <person name="Hashimoto A."/>
            <person name="Yamaguchi K."/>
            <person name="Sugano A."/>
            <person name="Kohara Y."/>
            <person name="Fujiyama A."/>
            <person name="Anterola A."/>
            <person name="Aoki S."/>
            <person name="Ashton N."/>
            <person name="Barbazuk W.B."/>
            <person name="Barker E."/>
            <person name="Bennetzen J."/>
            <person name="Bezanilla M."/>
            <person name="Blankenship R."/>
            <person name="Cho S.H."/>
            <person name="Dutcher S."/>
            <person name="Estelle M."/>
            <person name="Fawcett J.A."/>
            <person name="Gundlach H."/>
            <person name="Hanada K."/>
            <person name="Heyl A."/>
            <person name="Hicks K.A."/>
            <person name="Hugh J."/>
            <person name="Lohr M."/>
            <person name="Mayer K."/>
            <person name="Melkozernov A."/>
            <person name="Murata T."/>
            <person name="Nelson D."/>
            <person name="Pils B."/>
            <person name="Prigge M."/>
            <person name="Reiss B."/>
            <person name="Renner T."/>
            <person name="Rombauts S."/>
            <person name="Rushton P."/>
            <person name="Sanderfoot A."/>
            <person name="Schween G."/>
            <person name="Shiu S.-H."/>
            <person name="Stueber K."/>
            <person name="Theodoulou F.L."/>
            <person name="Tu H."/>
            <person name="Van de Peer Y."/>
            <person name="Verrier P.J."/>
            <person name="Waters E."/>
            <person name="Wood A."/>
            <person name="Yang L."/>
            <person name="Cove D."/>
            <person name="Cuming A."/>
            <person name="Hasebe M."/>
            <person name="Lucas S."/>
            <person name="Mishler D.B."/>
            <person name="Reski R."/>
            <person name="Grigoriev I."/>
            <person name="Quatrano R.S."/>
            <person name="Boore J.L."/>
        </authorList>
    </citation>
    <scope>NUCLEOTIDE SEQUENCE [LARGE SCALE GENOMIC DNA]</scope>
    <source>
        <strain evidence="8 9">cv. Gransden 2004</strain>
    </source>
</reference>
<proteinExistence type="predicted"/>
<feature type="domain" description="PIG-P" evidence="6">
    <location>
        <begin position="37"/>
        <end position="156"/>
    </location>
</feature>
<dbReference type="EMBL" id="ABEU02000004">
    <property type="protein sequence ID" value="PNR55351.1"/>
    <property type="molecule type" value="Genomic_DNA"/>
</dbReference>
<evidence type="ECO:0000313" key="8">
    <source>
        <dbReference type="EnsemblPlants" id="PAC:32922708.CDS.1"/>
    </source>
</evidence>
<feature type="transmembrane region" description="Helical" evidence="5">
    <location>
        <begin position="39"/>
        <end position="61"/>
    </location>
</feature>
<dbReference type="OMA" id="LYVLWAY"/>
<dbReference type="EnsemblPlants" id="Pp3c4_15230V3.1">
    <property type="protein sequence ID" value="PAC:32922708.CDS.1"/>
    <property type="gene ID" value="Pp3c4_15230"/>
</dbReference>
<dbReference type="GO" id="GO:0016020">
    <property type="term" value="C:membrane"/>
    <property type="evidence" value="ECO:0007669"/>
    <property type="project" value="UniProtKB-SubCell"/>
</dbReference>
<evidence type="ECO:0000313" key="9">
    <source>
        <dbReference type="Proteomes" id="UP000006727"/>
    </source>
</evidence>
<evidence type="ECO:0000259" key="6">
    <source>
        <dbReference type="Pfam" id="PF08510"/>
    </source>
</evidence>
<dbReference type="KEGG" id="ppp:112280938"/>
<organism evidence="7">
    <name type="scientific">Physcomitrium patens</name>
    <name type="common">Spreading-leaved earth moss</name>
    <name type="synonym">Physcomitrella patens</name>
    <dbReference type="NCBI Taxonomy" id="3218"/>
    <lineage>
        <taxon>Eukaryota</taxon>
        <taxon>Viridiplantae</taxon>
        <taxon>Streptophyta</taxon>
        <taxon>Embryophyta</taxon>
        <taxon>Bryophyta</taxon>
        <taxon>Bryophytina</taxon>
        <taxon>Bryopsida</taxon>
        <taxon>Funariidae</taxon>
        <taxon>Funariales</taxon>
        <taxon>Funariaceae</taxon>
        <taxon>Physcomitrium</taxon>
    </lineage>
</organism>
<dbReference type="Proteomes" id="UP000006727">
    <property type="component" value="Chromosome 4"/>
</dbReference>
<comment type="subcellular location">
    <subcellularLocation>
        <location evidence="1">Membrane</location>
        <topology evidence="1">Multi-pass membrane protein</topology>
    </subcellularLocation>
</comment>
<sequence length="161" mass="17900">MSLMSPKRPLSLSRDGTSVSLRDAVQTTGPKQGAKPTEVYGFVGAISTLVGFMVFMIWAYLPEPWLHTMGITYYPNRYWAMAIPAYVMIAIFFVVTFYTSLNYMATPPPYSLNTLFDEYTRSPITGTSGSQFLHESDRPIDSISDLPITTVNALVFGTKVS</sequence>
<evidence type="ECO:0000256" key="2">
    <source>
        <dbReference type="ARBA" id="ARBA00022692"/>
    </source>
</evidence>
<evidence type="ECO:0000256" key="1">
    <source>
        <dbReference type="ARBA" id="ARBA00004141"/>
    </source>
</evidence>
<reference evidence="7 9" key="2">
    <citation type="journal article" date="2018" name="Plant J.">
        <title>The Physcomitrella patens chromosome-scale assembly reveals moss genome structure and evolution.</title>
        <authorList>
            <person name="Lang D."/>
            <person name="Ullrich K.K."/>
            <person name="Murat F."/>
            <person name="Fuchs J."/>
            <person name="Jenkins J."/>
            <person name="Haas F.B."/>
            <person name="Piednoel M."/>
            <person name="Gundlach H."/>
            <person name="Van Bel M."/>
            <person name="Meyberg R."/>
            <person name="Vives C."/>
            <person name="Morata J."/>
            <person name="Symeonidi A."/>
            <person name="Hiss M."/>
            <person name="Muchero W."/>
            <person name="Kamisugi Y."/>
            <person name="Saleh O."/>
            <person name="Blanc G."/>
            <person name="Decker E.L."/>
            <person name="van Gessel N."/>
            <person name="Grimwood J."/>
            <person name="Hayes R.D."/>
            <person name="Graham S.W."/>
            <person name="Gunter L.E."/>
            <person name="McDaniel S.F."/>
            <person name="Hoernstein S.N.W."/>
            <person name="Larsson A."/>
            <person name="Li F.W."/>
            <person name="Perroud P.F."/>
            <person name="Phillips J."/>
            <person name="Ranjan P."/>
            <person name="Rokshar D.S."/>
            <person name="Rothfels C.J."/>
            <person name="Schneider L."/>
            <person name="Shu S."/>
            <person name="Stevenson D.W."/>
            <person name="Thummler F."/>
            <person name="Tillich M."/>
            <person name="Villarreal Aguilar J.C."/>
            <person name="Widiez T."/>
            <person name="Wong G.K."/>
            <person name="Wymore A."/>
            <person name="Zhang Y."/>
            <person name="Zimmer A.D."/>
            <person name="Quatrano R.S."/>
            <person name="Mayer K.F.X."/>
            <person name="Goodstein D."/>
            <person name="Casacuberta J.M."/>
            <person name="Vandepoele K."/>
            <person name="Reski R."/>
            <person name="Cuming A.C."/>
            <person name="Tuskan G.A."/>
            <person name="Maumus F."/>
            <person name="Salse J."/>
            <person name="Schmutz J."/>
            <person name="Rensing S.A."/>
        </authorList>
    </citation>
    <scope>NUCLEOTIDE SEQUENCE [LARGE SCALE GENOMIC DNA]</scope>
    <source>
        <strain evidence="8 9">cv. Gransden 2004</strain>
    </source>
</reference>
<dbReference type="EnsemblPlants" id="Pp3c4_15230V3.2">
    <property type="protein sequence ID" value="PAC:32922709.CDS.1"/>
    <property type="gene ID" value="Pp3c4_15230"/>
</dbReference>
<keyword evidence="3 5" id="KW-1133">Transmembrane helix</keyword>
<evidence type="ECO:0000256" key="5">
    <source>
        <dbReference type="SAM" id="Phobius"/>
    </source>
</evidence>
<dbReference type="PANTHER" id="PTHR47681:SF3">
    <property type="entry name" value="PHOSPHATIDYLINOSITOL N-ACETYLGLUCOSAMINYLTRANSFERASE SUBUNIT P-RELATED"/>
    <property type="match status" value="1"/>
</dbReference>
<dbReference type="Gramene" id="Pp3c4_15230V3.2">
    <property type="protein sequence ID" value="PAC:32922709.CDS.1"/>
    <property type="gene ID" value="Pp3c4_15230"/>
</dbReference>
<evidence type="ECO:0000313" key="7">
    <source>
        <dbReference type="EMBL" id="PNR55351.1"/>
    </source>
</evidence>
<dbReference type="PANTHER" id="PTHR47681">
    <property type="entry name" value="PHOSPHATIDYLINOSITOL N-ACETYLGLUCOSAMINYLTRANSFERASE SUBUNIT P-RELATED"/>
    <property type="match status" value="1"/>
</dbReference>
<evidence type="ECO:0000256" key="4">
    <source>
        <dbReference type="ARBA" id="ARBA00023136"/>
    </source>
</evidence>
<keyword evidence="9" id="KW-1185">Reference proteome</keyword>
<protein>
    <recommendedName>
        <fullName evidence="6">PIG-P domain-containing protein</fullName>
    </recommendedName>
</protein>
<dbReference type="Gramene" id="Pp3c4_15230V3.1">
    <property type="protein sequence ID" value="PAC:32922708.CDS.1"/>
    <property type="gene ID" value="Pp3c4_15230"/>
</dbReference>
<dbReference type="RefSeq" id="XP_024372671.1">
    <property type="nucleotide sequence ID" value="XM_024516903.2"/>
</dbReference>
<keyword evidence="2 5" id="KW-0812">Transmembrane</keyword>
<feature type="transmembrane region" description="Helical" evidence="5">
    <location>
        <begin position="81"/>
        <end position="101"/>
    </location>
</feature>
<dbReference type="GeneID" id="112280938"/>
<dbReference type="InterPro" id="IPR013717">
    <property type="entry name" value="PIG-P"/>
</dbReference>
<accession>A0A2K1KNL3</accession>
<dbReference type="Pfam" id="PF08510">
    <property type="entry name" value="PIG-P"/>
    <property type="match status" value="1"/>
</dbReference>
<evidence type="ECO:0000256" key="3">
    <source>
        <dbReference type="ARBA" id="ARBA00022989"/>
    </source>
</evidence>
<reference evidence="8" key="3">
    <citation type="submission" date="2020-12" db="UniProtKB">
        <authorList>
            <consortium name="EnsemblPlants"/>
        </authorList>
    </citation>
    <scope>IDENTIFICATION</scope>
</reference>
<dbReference type="OrthoDB" id="690928at2759"/>